<evidence type="ECO:0000313" key="4">
    <source>
        <dbReference type="EMBL" id="BDR52248.1"/>
    </source>
</evidence>
<dbReference type="InterPro" id="IPR001910">
    <property type="entry name" value="Inosine/uridine_hydrolase_dom"/>
</dbReference>
<gene>
    <name evidence="4" type="ORF">KIM372_01550</name>
</gene>
<evidence type="ECO:0000313" key="5">
    <source>
        <dbReference type="Proteomes" id="UP001321766"/>
    </source>
</evidence>
<name>A0ABM8B5Y3_9BIFI</name>
<organism evidence="4 5">
    <name type="scientific">Bombiscardovia nodaiensis</name>
    <dbReference type="NCBI Taxonomy" id="2932181"/>
    <lineage>
        <taxon>Bacteria</taxon>
        <taxon>Bacillati</taxon>
        <taxon>Actinomycetota</taxon>
        <taxon>Actinomycetes</taxon>
        <taxon>Bifidobacteriales</taxon>
        <taxon>Bifidobacteriaceae</taxon>
        <taxon>Bombiscardovia</taxon>
    </lineage>
</organism>
<dbReference type="Pfam" id="PF01156">
    <property type="entry name" value="IU_nuc_hydro"/>
    <property type="match status" value="1"/>
</dbReference>
<keyword evidence="5" id="KW-1185">Reference proteome</keyword>
<feature type="domain" description="Inosine/uridine-preferring nucleoside hydrolase" evidence="3">
    <location>
        <begin position="6"/>
        <end position="301"/>
    </location>
</feature>
<accession>A0ABM8B5Y3</accession>
<evidence type="ECO:0000256" key="2">
    <source>
        <dbReference type="ARBA" id="ARBA00023295"/>
    </source>
</evidence>
<keyword evidence="2" id="KW-0326">Glycosidase</keyword>
<evidence type="ECO:0000256" key="1">
    <source>
        <dbReference type="ARBA" id="ARBA00022801"/>
    </source>
</evidence>
<keyword evidence="1 4" id="KW-0378">Hydrolase</keyword>
<protein>
    <submittedName>
        <fullName evidence="4">Ribonucleoside hydrolase RihC</fullName>
    </submittedName>
</protein>
<dbReference type="InterPro" id="IPR023186">
    <property type="entry name" value="IUNH"/>
</dbReference>
<dbReference type="EMBL" id="AP026798">
    <property type="protein sequence ID" value="BDR52248.1"/>
    <property type="molecule type" value="Genomic_DNA"/>
</dbReference>
<dbReference type="Proteomes" id="UP001321766">
    <property type="component" value="Chromosome"/>
</dbReference>
<dbReference type="PANTHER" id="PTHR12304:SF15">
    <property type="entry name" value="NON-SPECIFIC RIBONUCLEOSIDE HYDROLASE RIHC"/>
    <property type="match status" value="1"/>
</dbReference>
<proteinExistence type="predicted"/>
<dbReference type="SUPFAM" id="SSF53590">
    <property type="entry name" value="Nucleoside hydrolase"/>
    <property type="match status" value="1"/>
</dbReference>
<dbReference type="InterPro" id="IPR036452">
    <property type="entry name" value="Ribo_hydro-like"/>
</dbReference>
<reference evidence="4 5" key="1">
    <citation type="journal article" date="2023" name="Microbiol. Spectr.">
        <title>Symbiosis of Carpenter Bees with Uncharacterized Lactic Acid Bacteria Showing NAD Auxotrophy.</title>
        <authorList>
            <person name="Kawasaki S."/>
            <person name="Ozawa K."/>
            <person name="Mori T."/>
            <person name="Yamamoto A."/>
            <person name="Ito M."/>
            <person name="Ohkuma M."/>
            <person name="Sakamoto M."/>
            <person name="Matsutani M."/>
        </authorList>
    </citation>
    <scope>NUCLEOTIDE SEQUENCE [LARGE SCALE GENOMIC DNA]</scope>
    <source>
        <strain evidence="4 5">Kim37-2</strain>
    </source>
</reference>
<evidence type="ECO:0000259" key="3">
    <source>
        <dbReference type="Pfam" id="PF01156"/>
    </source>
</evidence>
<sequence length="321" mass="33866">MNARPIVIDTAPGIDNAIALALLTADHNLDVKLVGSVAAGHAELTAAQSLMKVLTFLHRRTLVAQGCVKPLVRSQYLANGVWQPADCDLIPCPNSSLSHLAGSNAVLEERRVLLESIQPVTLVTLGPLTNIALLLATFPEVKSHIEQIIMMVGSTERGNATVYGEFNAVCDPEAAGIVFRSGLPLVMAGLDIGRQISLNEQDLRQMKSAGRVGSMISSLLEPSNDRPAGTIELCGTSAAMYLLEPGLFTTRRARVDVETEGSLTLGATVANFNLAKPSGHTANSSSSELEANVTVCVDVDVCGLKASFLDRVAQADAAEAR</sequence>
<dbReference type="GO" id="GO:0016787">
    <property type="term" value="F:hydrolase activity"/>
    <property type="evidence" value="ECO:0007669"/>
    <property type="project" value="UniProtKB-KW"/>
</dbReference>
<dbReference type="Gene3D" id="3.90.245.10">
    <property type="entry name" value="Ribonucleoside hydrolase-like"/>
    <property type="match status" value="1"/>
</dbReference>
<dbReference type="PANTHER" id="PTHR12304">
    <property type="entry name" value="INOSINE-URIDINE PREFERRING NUCLEOSIDE HYDROLASE"/>
    <property type="match status" value="1"/>
</dbReference>